<reference evidence="3 4" key="1">
    <citation type="submission" date="2021-12" db="EMBL/GenBank/DDBJ databases">
        <title>Discovery of the Pendulisporaceae a myxobacterial family with distinct sporulation behavior and unique specialized metabolism.</title>
        <authorList>
            <person name="Garcia R."/>
            <person name="Popoff A."/>
            <person name="Bader C.D."/>
            <person name="Loehr J."/>
            <person name="Walesch S."/>
            <person name="Walt C."/>
            <person name="Boldt J."/>
            <person name="Bunk B."/>
            <person name="Haeckl F.J.F.P.J."/>
            <person name="Gunesch A.P."/>
            <person name="Birkelbach J."/>
            <person name="Nuebel U."/>
            <person name="Pietschmann T."/>
            <person name="Bach T."/>
            <person name="Mueller R."/>
        </authorList>
    </citation>
    <scope>NUCLEOTIDE SEQUENCE [LARGE SCALE GENOMIC DNA]</scope>
    <source>
        <strain evidence="3 4">MSr12523</strain>
    </source>
</reference>
<keyword evidence="4" id="KW-1185">Reference proteome</keyword>
<dbReference type="EMBL" id="CP089982">
    <property type="protein sequence ID" value="WXB00036.1"/>
    <property type="molecule type" value="Genomic_DNA"/>
</dbReference>
<feature type="domain" description="Right handed beta helix" evidence="2">
    <location>
        <begin position="283"/>
        <end position="447"/>
    </location>
</feature>
<sequence>MRASTISSLFGLGFFTLLALGLGGCPQSTSEPCQGSQCQLLQDDGGVEERTKRPASLTISNVTVDGNPSRKVRQGFGGAPSNGTTTVHLFGAHLESATNVTVGDGPDALPGTITSKTSTELTFTVGIRHGAPIGSQQVKVTAPDASATFADAIVITAITAAPSGSDDLDVGLDSAGTDEDPVRSMAKGIMLAAAGDTVFLKNGTYDMDHGETFAIATKHQLIPNVPPDITIKGESRNGTLLQGPIVTDCSISDNHFVGLATAGIARIETLGIFGFCTSGISAKSGVAIREVTIRGVGTGISAGPNVTIDSVDISEADEGVLLSNRTGAVTISNSHVHHSSTAIYGVAEGHLVLIASEIDHSGPRNDVPSRGGIVVSGPTTIADVKIHENESFGVTTSEFGSTVPLDITRSQFWGNRSAAIFVSAPGTLKVRRSTFNHDSKAIHVTSDSTVIDLGTPDSPGENSFTICSTCDGVFDARPAAVEQLRPITLTGNIWSGGEPPRGCSDVDHPRRTDPPRLWHMENPGTCGSKGNVIVN</sequence>
<evidence type="ECO:0000259" key="2">
    <source>
        <dbReference type="Pfam" id="PF13229"/>
    </source>
</evidence>
<dbReference type="RefSeq" id="WP_394850677.1">
    <property type="nucleotide sequence ID" value="NZ_CP089982.1"/>
</dbReference>
<dbReference type="SMART" id="SM00710">
    <property type="entry name" value="PbH1"/>
    <property type="match status" value="6"/>
</dbReference>
<evidence type="ECO:0000313" key="3">
    <source>
        <dbReference type="EMBL" id="WXB00036.1"/>
    </source>
</evidence>
<dbReference type="SUPFAM" id="SSF51126">
    <property type="entry name" value="Pectin lyase-like"/>
    <property type="match status" value="1"/>
</dbReference>
<dbReference type="InterPro" id="IPR011050">
    <property type="entry name" value="Pectin_lyase_fold/virulence"/>
</dbReference>
<proteinExistence type="predicted"/>
<dbReference type="Gene3D" id="2.160.20.10">
    <property type="entry name" value="Single-stranded right-handed beta-helix, Pectin lyase-like"/>
    <property type="match status" value="1"/>
</dbReference>
<gene>
    <name evidence="3" type="ORF">LZC95_24870</name>
</gene>
<dbReference type="Pfam" id="PF13229">
    <property type="entry name" value="Beta_helix"/>
    <property type="match status" value="1"/>
</dbReference>
<dbReference type="InterPro" id="IPR039448">
    <property type="entry name" value="Beta_helix"/>
</dbReference>
<accession>A0ABZ2KMZ0</accession>
<name>A0ABZ2KMZ0_9BACT</name>
<dbReference type="InterPro" id="IPR012334">
    <property type="entry name" value="Pectin_lyas_fold"/>
</dbReference>
<evidence type="ECO:0000313" key="4">
    <source>
        <dbReference type="Proteomes" id="UP001379533"/>
    </source>
</evidence>
<dbReference type="Proteomes" id="UP001379533">
    <property type="component" value="Chromosome"/>
</dbReference>
<organism evidence="3 4">
    <name type="scientific">Pendulispora brunnea</name>
    <dbReference type="NCBI Taxonomy" id="2905690"/>
    <lineage>
        <taxon>Bacteria</taxon>
        <taxon>Pseudomonadati</taxon>
        <taxon>Myxococcota</taxon>
        <taxon>Myxococcia</taxon>
        <taxon>Myxococcales</taxon>
        <taxon>Sorangiineae</taxon>
        <taxon>Pendulisporaceae</taxon>
        <taxon>Pendulispora</taxon>
    </lineage>
</organism>
<dbReference type="Pfam" id="PF07602">
    <property type="entry name" value="DUF1565"/>
    <property type="match status" value="1"/>
</dbReference>
<protein>
    <submittedName>
        <fullName evidence="3">Right-handed parallel beta-helix repeat-containing protein</fullName>
    </submittedName>
</protein>
<dbReference type="PROSITE" id="PS51257">
    <property type="entry name" value="PROKAR_LIPOPROTEIN"/>
    <property type="match status" value="1"/>
</dbReference>
<evidence type="ECO:0000259" key="1">
    <source>
        <dbReference type="Pfam" id="PF07602"/>
    </source>
</evidence>
<dbReference type="InterPro" id="IPR011459">
    <property type="entry name" value="DUF1565"/>
</dbReference>
<dbReference type="InterPro" id="IPR006626">
    <property type="entry name" value="PbH1"/>
</dbReference>
<feature type="domain" description="DUF1565" evidence="1">
    <location>
        <begin position="173"/>
        <end position="234"/>
    </location>
</feature>